<organism evidence="4 5">
    <name type="scientific">Streptomyces hoynatensis</name>
    <dbReference type="NCBI Taxonomy" id="1141874"/>
    <lineage>
        <taxon>Bacteria</taxon>
        <taxon>Bacillati</taxon>
        <taxon>Actinomycetota</taxon>
        <taxon>Actinomycetes</taxon>
        <taxon>Kitasatosporales</taxon>
        <taxon>Streptomycetaceae</taxon>
        <taxon>Streptomyces</taxon>
    </lineage>
</organism>
<dbReference type="OrthoDB" id="1273722at2"/>
<evidence type="ECO:0000313" key="4">
    <source>
        <dbReference type="EMBL" id="RKN45711.1"/>
    </source>
</evidence>
<dbReference type="Pfam" id="PF14028">
    <property type="entry name" value="Lant_dehydr_C"/>
    <property type="match status" value="1"/>
</dbReference>
<dbReference type="NCBIfam" id="TIGR03891">
    <property type="entry name" value="thiopep_ocin"/>
    <property type="match status" value="1"/>
</dbReference>
<protein>
    <submittedName>
        <fullName evidence="4">Lantibiotic dehydratase</fullName>
    </submittedName>
</protein>
<feature type="region of interest" description="Disordered" evidence="1">
    <location>
        <begin position="725"/>
        <end position="746"/>
    </location>
</feature>
<comment type="caution">
    <text evidence="4">The sequence shown here is derived from an EMBL/GenBank/DDBJ whole genome shotgun (WGS) entry which is preliminary data.</text>
</comment>
<dbReference type="RefSeq" id="WP_120675689.1">
    <property type="nucleotide sequence ID" value="NZ_RBAL01000002.1"/>
</dbReference>
<evidence type="ECO:0000256" key="1">
    <source>
        <dbReference type="SAM" id="MobiDB-lite"/>
    </source>
</evidence>
<accession>A0A3A9ZBL7</accession>
<reference evidence="4 5" key="1">
    <citation type="journal article" date="2014" name="Int. J. Syst. Evol. Microbiol.">
        <title>Streptomyces hoynatensis sp. nov., isolated from deep marine sediment.</title>
        <authorList>
            <person name="Veyisoglu A."/>
            <person name="Sahin N."/>
        </authorList>
    </citation>
    <scope>NUCLEOTIDE SEQUENCE [LARGE SCALE GENOMIC DNA]</scope>
    <source>
        <strain evidence="4 5">KCTC 29097</strain>
    </source>
</reference>
<evidence type="ECO:0000259" key="2">
    <source>
        <dbReference type="Pfam" id="PF04738"/>
    </source>
</evidence>
<proteinExistence type="predicted"/>
<feature type="domain" description="Lantibiotic dehydratase N-terminal" evidence="2">
    <location>
        <begin position="41"/>
        <end position="680"/>
    </location>
</feature>
<keyword evidence="5" id="KW-1185">Reference proteome</keyword>
<evidence type="ECO:0000313" key="5">
    <source>
        <dbReference type="Proteomes" id="UP000272474"/>
    </source>
</evidence>
<gene>
    <name evidence="4" type="ORF">D7294_04400</name>
</gene>
<dbReference type="AlphaFoldDB" id="A0A3A9ZBL7"/>
<evidence type="ECO:0000259" key="3">
    <source>
        <dbReference type="Pfam" id="PF14028"/>
    </source>
</evidence>
<dbReference type="InterPro" id="IPR006827">
    <property type="entry name" value="Lant_deHydtase_N"/>
</dbReference>
<sequence length="1030" mass="112463">MRDDTYDLAGPLHVRMAAVPRPPSADGHGGPGIDDIRRALADPLLHEAIELASGSLSAHLDRLAAGEELSAKRLAGIARSVSRYALRRQARPTPFGLFAGVATARIAPRTAVAVRGPGPKSVRLDAAWLAERVRGWLESPEVRRRVSVVWNNLCRTRGLRLVLPGPKGEVSVRRNALTSWAAAEAERPVPYAWLLKQAAAAFPTLAEERADALLAELIRHGFLLTSLAAPRIDAALLDHVEAAVEPLPGAAAHLRAVRAAMETYASAPPGQGLAAWRALLRTVEPKGRPEQPPVQVDLRMDAEVRLAPAVAEEARRYACAMWDLSQEWVVATHMREYHTRFLERYGTEAAVPLAELTDPHRGLGFPASYADRSPEGPARPTVLGADEEARERRALTAELVQEALLGEERELRLTPALIDRLAPSPGEVPAEPPRSLELCLQLLAESPAAVDRGDFRLLASRHLGSWVAGATAGRFADQLGIGAELARLAGGLADRDTLAAQVAFRPHTPRAMNMTQVPALLPHQLPLGTYADPAAPGHLDWRRLLVGADASGLHLTDPDSGRRVLPVVPHMVALHREAPEVARFLVDCVFGRSRAWTGWEWHGLESLPLLPRLTFGRVVVQPMRWVATGALRRAARDPAAWEGALGDWRGRYRVPDRLLVVHWDRTYGLDLADAWHRELLRQEVRRSKPLLFEDLAADGRALGWAGGHSTEVVIPLRRRARRVPPAPRVPAAAPAPSAPPVPARPSVTPARAYRLPGEDWLFAKLYAAEDTLDELLRDHLPALLRPLAPQLDRWFFIRYRDPDPHLRLRLHGEPEALRGTVLPQLTAQVRQLIDLGVLRHLVLDTYAPEVDRYGGPGAIALAEELFCADSQSALTQLGLRARGALDLPTEVLAALNHAVLLESLGGWDWCGWVTRSFPQGGEPYRRHRALVRDLLVPGRAAAVFADRFSCAPLARLWARAPGAAYGGLLLPGGRPDPAGARSILALLHMQHNRLLGIDRAHEGRGYAVLGGFARDRLGRQAAAARSAQEV</sequence>
<dbReference type="InterPro" id="IPR023809">
    <property type="entry name" value="Thiopep_bacteriocin_synth_dom"/>
</dbReference>
<dbReference type="Proteomes" id="UP000272474">
    <property type="component" value="Unassembled WGS sequence"/>
</dbReference>
<feature type="domain" description="Thiopeptide-type bacteriocin biosynthesis" evidence="3">
    <location>
        <begin position="760"/>
        <end position="1009"/>
    </location>
</feature>
<dbReference type="Pfam" id="PF04738">
    <property type="entry name" value="Lant_dehydr_N"/>
    <property type="match status" value="1"/>
</dbReference>
<dbReference type="EMBL" id="RBAL01000002">
    <property type="protein sequence ID" value="RKN45711.1"/>
    <property type="molecule type" value="Genomic_DNA"/>
</dbReference>
<name>A0A3A9ZBL7_9ACTN</name>